<evidence type="ECO:0008006" key="3">
    <source>
        <dbReference type="Google" id="ProtNLM"/>
    </source>
</evidence>
<evidence type="ECO:0000313" key="2">
    <source>
        <dbReference type="Proteomes" id="UP001500416"/>
    </source>
</evidence>
<keyword evidence="2" id="KW-1185">Reference proteome</keyword>
<organism evidence="1 2">
    <name type="scientific">Saccharothrix mutabilis subsp. mutabilis</name>
    <dbReference type="NCBI Taxonomy" id="66855"/>
    <lineage>
        <taxon>Bacteria</taxon>
        <taxon>Bacillati</taxon>
        <taxon>Actinomycetota</taxon>
        <taxon>Actinomycetes</taxon>
        <taxon>Pseudonocardiales</taxon>
        <taxon>Pseudonocardiaceae</taxon>
        <taxon>Saccharothrix</taxon>
    </lineage>
</organism>
<accession>A0ABN0UMJ8</accession>
<dbReference type="InterPro" id="IPR026002">
    <property type="entry name" value="ATC_hydrolase-like"/>
</dbReference>
<protein>
    <recommendedName>
        <fullName evidence="3">L-2-amino-thiazoline-4-carboxylic acid hydrolase</fullName>
    </recommendedName>
</protein>
<dbReference type="EMBL" id="BAAABU010000023">
    <property type="protein sequence ID" value="GAA0255446.1"/>
    <property type="molecule type" value="Genomic_DNA"/>
</dbReference>
<gene>
    <name evidence="1" type="ORF">GCM10010492_65370</name>
</gene>
<sequence length="225" mass="25271">MDENPHTPDDYRADAWIPVIEAAFFDRLRRLLGASATRSWPEPADALVRRRLDELDAELAHLVANAMDAANVRFTALAAAAFEVLRPVCGDAKAAAIVDDCLNSPLRQQIIEGTTALLDHAPDPFTALVEASRQRERTSFGPSFTFERPVDDHDTYVLDVRRCLFHEALKATGHPTLQPVLCRFDLNWADAITPDRHHLRFIRPVTYATGPTCRMVFTREENVPN</sequence>
<reference evidence="1 2" key="1">
    <citation type="journal article" date="2019" name="Int. J. Syst. Evol. Microbiol.">
        <title>The Global Catalogue of Microorganisms (GCM) 10K type strain sequencing project: providing services to taxonomists for standard genome sequencing and annotation.</title>
        <authorList>
            <consortium name="The Broad Institute Genomics Platform"/>
            <consortium name="The Broad Institute Genome Sequencing Center for Infectious Disease"/>
            <person name="Wu L."/>
            <person name="Ma J."/>
        </authorList>
    </citation>
    <scope>NUCLEOTIDE SEQUENCE [LARGE SCALE GENOMIC DNA]</scope>
    <source>
        <strain evidence="1 2">JCM 3380</strain>
    </source>
</reference>
<name>A0ABN0UMJ8_9PSEU</name>
<evidence type="ECO:0000313" key="1">
    <source>
        <dbReference type="EMBL" id="GAA0255446.1"/>
    </source>
</evidence>
<comment type="caution">
    <text evidence="1">The sequence shown here is derived from an EMBL/GenBank/DDBJ whole genome shotgun (WGS) entry which is preliminary data.</text>
</comment>
<dbReference type="RefSeq" id="WP_343938228.1">
    <property type="nucleotide sequence ID" value="NZ_BAAABU010000023.1"/>
</dbReference>
<proteinExistence type="predicted"/>
<dbReference type="Pfam" id="PF14196">
    <property type="entry name" value="ATC_hydrolase"/>
    <property type="match status" value="1"/>
</dbReference>
<dbReference type="Proteomes" id="UP001500416">
    <property type="component" value="Unassembled WGS sequence"/>
</dbReference>